<feature type="domain" description="Beta-ketoacyl-[acyl-carrier-protein] synthase III C-terminal" evidence="3">
    <location>
        <begin position="263"/>
        <end position="341"/>
    </location>
</feature>
<comment type="caution">
    <text evidence="5">The sequence shown here is derived from an EMBL/GenBank/DDBJ whole genome shotgun (WGS) entry which is preliminary data.</text>
</comment>
<dbReference type="SUPFAM" id="SSF53901">
    <property type="entry name" value="Thiolase-like"/>
    <property type="match status" value="1"/>
</dbReference>
<evidence type="ECO:0000259" key="4">
    <source>
        <dbReference type="Pfam" id="PF08545"/>
    </source>
</evidence>
<keyword evidence="2" id="KW-0012">Acyltransferase</keyword>
<dbReference type="AlphaFoldDB" id="A0A7X1AV30"/>
<dbReference type="Pfam" id="PF08541">
    <property type="entry name" value="ACP_syn_III_C"/>
    <property type="match status" value="1"/>
</dbReference>
<sequence length="344" mass="36771">MQFKNTRIAAIAHVLPEEIITSDEVENRLAPVYERLRLPGGRLELMTGIRERRVWPAKTRPSDASSAVGKAVLAKVPDLPPVDLLVHAAVSRDRLEPATAAYVHKSLQLPRHTQIFDLSNACLGFLNAMVTAGGMIESGLIRTALIVSGENGRPLLEETIKTLLAGDLTRKTIKPFFANLTIGCGAVGMVLCHRDLMPDDGFGDLDFGVSGTDGNFSNLCEGDSSAGGGLVMQTDSEALLEAGIGLAADTWKNFCENDPSGDRFDRIITHQVGKTHQRRLHEALEIDPSLDYPSYPILGNVGSVACPITLSLAEEDGALPSGGRVALLGIGSGLSSVMLALRKR</sequence>
<feature type="domain" description="Beta-ketoacyl-[acyl-carrier-protein] synthase III N-terminal" evidence="4">
    <location>
        <begin position="116"/>
        <end position="152"/>
    </location>
</feature>
<dbReference type="GO" id="GO:0006633">
    <property type="term" value="P:fatty acid biosynthetic process"/>
    <property type="evidence" value="ECO:0007669"/>
    <property type="project" value="InterPro"/>
</dbReference>
<dbReference type="PANTHER" id="PTHR34069">
    <property type="entry name" value="3-OXOACYL-[ACYL-CARRIER-PROTEIN] SYNTHASE 3"/>
    <property type="match status" value="1"/>
</dbReference>
<dbReference type="GO" id="GO:0044550">
    <property type="term" value="P:secondary metabolite biosynthetic process"/>
    <property type="evidence" value="ECO:0007669"/>
    <property type="project" value="TreeGrafter"/>
</dbReference>
<evidence type="ECO:0000313" key="5">
    <source>
        <dbReference type="EMBL" id="MBC2600563.1"/>
    </source>
</evidence>
<evidence type="ECO:0000259" key="3">
    <source>
        <dbReference type="Pfam" id="PF08541"/>
    </source>
</evidence>
<dbReference type="InterPro" id="IPR016039">
    <property type="entry name" value="Thiolase-like"/>
</dbReference>
<protein>
    <submittedName>
        <fullName evidence="5">3-oxoacyl-ACP synthase III</fullName>
    </submittedName>
</protein>
<proteinExistence type="predicted"/>
<name>A0A7X1AV30_9BACT</name>
<keyword evidence="6" id="KW-1185">Reference proteome</keyword>
<keyword evidence="1" id="KW-0808">Transferase</keyword>
<dbReference type="NCBIfam" id="NF006720">
    <property type="entry name" value="PRK09258.1"/>
    <property type="match status" value="1"/>
</dbReference>
<dbReference type="GO" id="GO:0004315">
    <property type="term" value="F:3-oxoacyl-[acyl-carrier-protein] synthase activity"/>
    <property type="evidence" value="ECO:0007669"/>
    <property type="project" value="InterPro"/>
</dbReference>
<evidence type="ECO:0000313" key="6">
    <source>
        <dbReference type="Proteomes" id="UP000525652"/>
    </source>
</evidence>
<dbReference type="PANTHER" id="PTHR34069:SF3">
    <property type="entry name" value="ACYL-COA:ACYL-COA ALKYLTRANSFERASE"/>
    <property type="match status" value="1"/>
</dbReference>
<organism evidence="5 6">
    <name type="scientific">Puniceicoccus vermicola</name>
    <dbReference type="NCBI Taxonomy" id="388746"/>
    <lineage>
        <taxon>Bacteria</taxon>
        <taxon>Pseudomonadati</taxon>
        <taxon>Verrucomicrobiota</taxon>
        <taxon>Opitutia</taxon>
        <taxon>Puniceicoccales</taxon>
        <taxon>Puniceicoccaceae</taxon>
        <taxon>Puniceicoccus</taxon>
    </lineage>
</organism>
<evidence type="ECO:0000256" key="1">
    <source>
        <dbReference type="ARBA" id="ARBA00022679"/>
    </source>
</evidence>
<gene>
    <name evidence="5" type="ORF">H5P30_02075</name>
</gene>
<dbReference type="InterPro" id="IPR013747">
    <property type="entry name" value="ACP_syn_III_C"/>
</dbReference>
<dbReference type="EMBL" id="JACHVA010000023">
    <property type="protein sequence ID" value="MBC2600563.1"/>
    <property type="molecule type" value="Genomic_DNA"/>
</dbReference>
<reference evidence="5 6" key="1">
    <citation type="submission" date="2020-07" db="EMBL/GenBank/DDBJ databases">
        <authorList>
            <person name="Feng X."/>
        </authorList>
    </citation>
    <scope>NUCLEOTIDE SEQUENCE [LARGE SCALE GENOMIC DNA]</scope>
    <source>
        <strain evidence="5 6">JCM14086</strain>
    </source>
</reference>
<dbReference type="Pfam" id="PF08545">
    <property type="entry name" value="ACP_syn_III"/>
    <property type="match status" value="1"/>
</dbReference>
<accession>A0A7X1AV30</accession>
<evidence type="ECO:0000256" key="2">
    <source>
        <dbReference type="ARBA" id="ARBA00023315"/>
    </source>
</evidence>
<dbReference type="Proteomes" id="UP000525652">
    <property type="component" value="Unassembled WGS sequence"/>
</dbReference>
<dbReference type="InterPro" id="IPR013751">
    <property type="entry name" value="ACP_syn_III_N"/>
</dbReference>
<dbReference type="RefSeq" id="WP_185691309.1">
    <property type="nucleotide sequence ID" value="NZ_JACHVA010000023.1"/>
</dbReference>
<dbReference type="Gene3D" id="3.40.47.10">
    <property type="match status" value="2"/>
</dbReference>